<comment type="caution">
    <text evidence="2">The sequence shown here is derived from an EMBL/GenBank/DDBJ whole genome shotgun (WGS) entry which is preliminary data.</text>
</comment>
<evidence type="ECO:0000259" key="1">
    <source>
        <dbReference type="Pfam" id="PF14730"/>
    </source>
</evidence>
<dbReference type="Proteomes" id="UP000779507">
    <property type="component" value="Unassembled WGS sequence"/>
</dbReference>
<dbReference type="InterPro" id="IPR027823">
    <property type="entry name" value="DUF4468"/>
</dbReference>
<accession>A0ABX2FM87</accession>
<keyword evidence="3" id="KW-1185">Reference proteome</keyword>
<name>A0ABX2FM87_9BACT</name>
<gene>
    <name evidence="2" type="ORF">HNP98_000863</name>
</gene>
<proteinExistence type="predicted"/>
<evidence type="ECO:0000313" key="2">
    <source>
        <dbReference type="EMBL" id="NRT18052.1"/>
    </source>
</evidence>
<protein>
    <recommendedName>
        <fullName evidence="1">DUF4468 domain-containing protein</fullName>
    </recommendedName>
</protein>
<dbReference type="EMBL" id="JABSNP010000003">
    <property type="protein sequence ID" value="NRT18052.1"/>
    <property type="molecule type" value="Genomic_DNA"/>
</dbReference>
<sequence length="204" mass="22662">MKYAFVLLLLIGGCPRAGRAQALLPDTLRYQQVVPVPGRSAADLYARAREWAVLTFDDAHQAVQLDDSTRHLLLGSGYTQLQVRRPNGKPGPSALLWCRFRVEARAGRYRVELSGFGEPYSFSSPSDSRLSPGELNLWVRSGYATQALSERHYRLSRGFAGIWYPNSSYPSLELEKRVRAALDEAAQALLAGLLQIETAPPATW</sequence>
<dbReference type="Gene3D" id="3.30.530.80">
    <property type="match status" value="1"/>
</dbReference>
<dbReference type="RefSeq" id="WP_173808818.1">
    <property type="nucleotide sequence ID" value="NZ_JABSNP010000003.1"/>
</dbReference>
<dbReference type="Pfam" id="PF14730">
    <property type="entry name" value="DUF4468"/>
    <property type="match status" value="1"/>
</dbReference>
<evidence type="ECO:0000313" key="3">
    <source>
        <dbReference type="Proteomes" id="UP000779507"/>
    </source>
</evidence>
<feature type="domain" description="DUF4468" evidence="1">
    <location>
        <begin position="30"/>
        <end position="116"/>
    </location>
</feature>
<reference evidence="2 3" key="1">
    <citation type="submission" date="2020-05" db="EMBL/GenBank/DDBJ databases">
        <title>Genomic Encyclopedia of Type Strains, Phase IV (KMG-V): Genome sequencing to study the core and pangenomes of soil and plant-associated prokaryotes.</title>
        <authorList>
            <person name="Whitman W."/>
        </authorList>
    </citation>
    <scope>NUCLEOTIDE SEQUENCE [LARGE SCALE GENOMIC DNA]</scope>
    <source>
        <strain evidence="2 3">9A</strain>
    </source>
</reference>
<organism evidence="2 3">
    <name type="scientific">Hymenobacter caeli</name>
    <dbReference type="NCBI Taxonomy" id="2735894"/>
    <lineage>
        <taxon>Bacteria</taxon>
        <taxon>Pseudomonadati</taxon>
        <taxon>Bacteroidota</taxon>
        <taxon>Cytophagia</taxon>
        <taxon>Cytophagales</taxon>
        <taxon>Hymenobacteraceae</taxon>
        <taxon>Hymenobacter</taxon>
    </lineage>
</organism>